<dbReference type="PANTHER" id="PTHR48098">
    <property type="entry name" value="ENTEROCHELIN ESTERASE-RELATED"/>
    <property type="match status" value="1"/>
</dbReference>
<keyword evidence="1" id="KW-0812">Transmembrane</keyword>
<sequence length="392" mass="42399">MVGRRLNRNALICPARAYVRYVALYFTVTVREPWQGWVNGECRTVKLENFGRVLICALTSLSVAATGLLAVPAAAAAPVPADGGAKIVATERIGPRTVDITVDTPSVTAMDPKVRILLPEGWTENADRTWPVLYVLGGGPDTYTIWTEKTDIEKTSAGADVIVVMPESGHSQGFVDWYNGGKGGSPKWETFHTQEVRQLVERNFHGGAKRAVMGISSGGSGAMMYATRNPGLYDYVAAFSSMLHPTKPGVPAIMLLSDMVVGEVADPFDKLGDPLFDRWNWLEHDPYVNAAALRGTGIYISSGTTGLPGPLDPGPDVIYDEKGDVIEVVKHYAAGTTGEKLVGLTAKDMAARLEAMDIPATVNLYGDGMHAWPYWDREYKAAWPLIMRALGA</sequence>
<dbReference type="GO" id="GO:0016747">
    <property type="term" value="F:acyltransferase activity, transferring groups other than amino-acyl groups"/>
    <property type="evidence" value="ECO:0007669"/>
    <property type="project" value="TreeGrafter"/>
</dbReference>
<dbReference type="SUPFAM" id="SSF53474">
    <property type="entry name" value="alpha/beta-Hydrolases"/>
    <property type="match status" value="1"/>
</dbReference>
<evidence type="ECO:0000313" key="3">
    <source>
        <dbReference type="Proteomes" id="UP000272400"/>
    </source>
</evidence>
<dbReference type="InterPro" id="IPR050583">
    <property type="entry name" value="Mycobacterial_A85_antigen"/>
</dbReference>
<gene>
    <name evidence="2" type="ORF">EDD29_8708</name>
</gene>
<evidence type="ECO:0000256" key="1">
    <source>
        <dbReference type="SAM" id="Phobius"/>
    </source>
</evidence>
<dbReference type="InterPro" id="IPR000801">
    <property type="entry name" value="Esterase-like"/>
</dbReference>
<evidence type="ECO:0000313" key="2">
    <source>
        <dbReference type="EMBL" id="ROO90966.1"/>
    </source>
</evidence>
<organism evidence="2 3">
    <name type="scientific">Actinocorallia herbida</name>
    <dbReference type="NCBI Taxonomy" id="58109"/>
    <lineage>
        <taxon>Bacteria</taxon>
        <taxon>Bacillati</taxon>
        <taxon>Actinomycetota</taxon>
        <taxon>Actinomycetes</taxon>
        <taxon>Streptosporangiales</taxon>
        <taxon>Thermomonosporaceae</taxon>
        <taxon>Actinocorallia</taxon>
    </lineage>
</organism>
<accession>A0A3N1DBW9</accession>
<comment type="caution">
    <text evidence="2">The sequence shown here is derived from an EMBL/GenBank/DDBJ whole genome shotgun (WGS) entry which is preliminary data.</text>
</comment>
<name>A0A3N1DBW9_9ACTN</name>
<protein>
    <submittedName>
        <fullName evidence="2">S-formylglutathione hydrolase FrmB</fullName>
    </submittedName>
</protein>
<dbReference type="EMBL" id="RJKE01000001">
    <property type="protein sequence ID" value="ROO90966.1"/>
    <property type="molecule type" value="Genomic_DNA"/>
</dbReference>
<dbReference type="AlphaFoldDB" id="A0A3N1DBW9"/>
<dbReference type="InterPro" id="IPR029058">
    <property type="entry name" value="AB_hydrolase_fold"/>
</dbReference>
<keyword evidence="2" id="KW-0378">Hydrolase</keyword>
<keyword evidence="1" id="KW-0472">Membrane</keyword>
<dbReference type="Proteomes" id="UP000272400">
    <property type="component" value="Unassembled WGS sequence"/>
</dbReference>
<proteinExistence type="predicted"/>
<dbReference type="PANTHER" id="PTHR48098:SF1">
    <property type="entry name" value="DIACYLGLYCEROL ACYLTRANSFERASE_MYCOLYLTRANSFERASE AG85A"/>
    <property type="match status" value="1"/>
</dbReference>
<keyword evidence="3" id="KW-1185">Reference proteome</keyword>
<dbReference type="GO" id="GO:0016787">
    <property type="term" value="F:hydrolase activity"/>
    <property type="evidence" value="ECO:0007669"/>
    <property type="project" value="UniProtKB-KW"/>
</dbReference>
<keyword evidence="1" id="KW-1133">Transmembrane helix</keyword>
<dbReference type="Gene3D" id="3.40.50.1820">
    <property type="entry name" value="alpha/beta hydrolase"/>
    <property type="match status" value="1"/>
</dbReference>
<reference evidence="2 3" key="1">
    <citation type="submission" date="2018-11" db="EMBL/GenBank/DDBJ databases">
        <title>Sequencing the genomes of 1000 actinobacteria strains.</title>
        <authorList>
            <person name="Klenk H.-P."/>
        </authorList>
    </citation>
    <scope>NUCLEOTIDE SEQUENCE [LARGE SCALE GENOMIC DNA]</scope>
    <source>
        <strain evidence="2 3">DSM 44254</strain>
    </source>
</reference>
<feature type="transmembrane region" description="Helical" evidence="1">
    <location>
        <begin position="53"/>
        <end position="75"/>
    </location>
</feature>
<dbReference type="Pfam" id="PF00756">
    <property type="entry name" value="Esterase"/>
    <property type="match status" value="1"/>
</dbReference>